<reference evidence="2" key="1">
    <citation type="journal article" date="2024" name="Algal Res.">
        <title>Biochemical, toxicological and genomic investigation of a high-biomass producing Limnothrix strain isolated from Italian shallow drinking water reservoir.</title>
        <authorList>
            <person name="Simonazzi M."/>
            <person name="Shishido T.K."/>
            <person name="Delbaje E."/>
            <person name="Wahlsten M."/>
            <person name="Fewer D.P."/>
            <person name="Sivonen K."/>
            <person name="Pezzolesi L."/>
            <person name="Pistocchi R."/>
        </authorList>
    </citation>
    <scope>NUCLEOTIDE SEQUENCE [LARGE SCALE GENOMIC DNA]</scope>
    <source>
        <strain evidence="2">LRLZ20PSL1</strain>
    </source>
</reference>
<organism evidence="1 2">
    <name type="scientific">Limnothrix redekei LRLZ20PSL1</name>
    <dbReference type="NCBI Taxonomy" id="3112953"/>
    <lineage>
        <taxon>Bacteria</taxon>
        <taxon>Bacillati</taxon>
        <taxon>Cyanobacteriota</taxon>
        <taxon>Cyanophyceae</taxon>
        <taxon>Pseudanabaenales</taxon>
        <taxon>Pseudanabaenaceae</taxon>
        <taxon>Limnothrix</taxon>
    </lineage>
</organism>
<keyword evidence="2" id="KW-1185">Reference proteome</keyword>
<evidence type="ECO:0000313" key="1">
    <source>
        <dbReference type="EMBL" id="MFG3817310.1"/>
    </source>
</evidence>
<protein>
    <submittedName>
        <fullName evidence="1">Uncharacterized protein</fullName>
    </submittedName>
</protein>
<comment type="caution">
    <text evidence="1">The sequence shown here is derived from an EMBL/GenBank/DDBJ whole genome shotgun (WGS) entry which is preliminary data.</text>
</comment>
<evidence type="ECO:0000313" key="2">
    <source>
        <dbReference type="Proteomes" id="UP001604335"/>
    </source>
</evidence>
<dbReference type="EMBL" id="JAZAQF010000034">
    <property type="protein sequence ID" value="MFG3817310.1"/>
    <property type="molecule type" value="Genomic_DNA"/>
</dbReference>
<sequence>MEYLYRFANASLTLRAIEHVSTSWRSSLQFVTVLHQIDGWILRLKLFSPLISKAHLDLQAFLQELGSPYLPSPQLKVVLWSLELGQSPISVMERHQVAVISHGRPDKEEIEEFCKQFIAGLGYCPATLA</sequence>
<proteinExistence type="predicted"/>
<gene>
    <name evidence="1" type="ORF">VPK24_06640</name>
</gene>
<accession>A0ABW7CAY5</accession>
<name>A0ABW7CAY5_9CYAN</name>
<dbReference type="Proteomes" id="UP001604335">
    <property type="component" value="Unassembled WGS sequence"/>
</dbReference>
<dbReference type="RefSeq" id="WP_099533415.1">
    <property type="nucleotide sequence ID" value="NZ_JAZAQF010000034.1"/>
</dbReference>